<proteinExistence type="predicted"/>
<evidence type="ECO:0000313" key="2">
    <source>
        <dbReference type="EMBL" id="KAL1648135.1"/>
    </source>
</evidence>
<gene>
    <name evidence="2" type="primary">QCR6_2</name>
    <name evidence="2" type="ORF">SLS58_002462</name>
</gene>
<feature type="compositionally biased region" description="Gly residues" evidence="1">
    <location>
        <begin position="69"/>
        <end position="86"/>
    </location>
</feature>
<dbReference type="EMBL" id="JAKEKT020000010">
    <property type="protein sequence ID" value="KAL1648135.1"/>
    <property type="molecule type" value="Genomic_DNA"/>
</dbReference>
<feature type="compositionally biased region" description="Basic and acidic residues" evidence="1">
    <location>
        <begin position="58"/>
        <end position="67"/>
    </location>
</feature>
<protein>
    <submittedName>
        <fullName evidence="2">Cytochrome b-c1 complex subunit 6, mitochondrial</fullName>
    </submittedName>
</protein>
<dbReference type="InterPro" id="IPR036811">
    <property type="entry name" value="Ubol_cytC_Rdtase_hinge_dom_sf"/>
</dbReference>
<keyword evidence="3" id="KW-1185">Reference proteome</keyword>
<sequence>MGFISDLFLPRDAIAESPPDVNGGTAQQRGHAGVKGGASTSTPTSRSAQGESSGEEAEANKQDEKKGGGRVGGGSASGGGGGGGSGIEAKLRDCVSSNDVNPAKKQYSDCVSNGNGDCTEELVTLAQRITQCAAPDKFGARK</sequence>
<evidence type="ECO:0000256" key="1">
    <source>
        <dbReference type="SAM" id="MobiDB-lite"/>
    </source>
</evidence>
<feature type="region of interest" description="Disordered" evidence="1">
    <location>
        <begin position="1"/>
        <end position="89"/>
    </location>
</feature>
<evidence type="ECO:0000313" key="3">
    <source>
        <dbReference type="Proteomes" id="UP001521184"/>
    </source>
</evidence>
<reference evidence="2 3" key="1">
    <citation type="journal article" date="2023" name="Plant Dis.">
        <title>First Report of Diplodia intermedia Causing Canker and Dieback Diseases on Apple Trees in Canada.</title>
        <authorList>
            <person name="Ellouze W."/>
            <person name="Ilyukhin E."/>
            <person name="Sulman M."/>
            <person name="Ali S."/>
        </authorList>
    </citation>
    <scope>NUCLEOTIDE SEQUENCE [LARGE SCALE GENOMIC DNA]</scope>
    <source>
        <strain evidence="2 3">M45-28</strain>
    </source>
</reference>
<name>A0ABR3U097_9PEZI</name>
<dbReference type="SUPFAM" id="SSF81531">
    <property type="entry name" value="Non-heme 11 kDa protein of cytochrome bc1 complex (Ubiquinol-cytochrome c reductase)"/>
    <property type="match status" value="1"/>
</dbReference>
<comment type="caution">
    <text evidence="2">The sequence shown here is derived from an EMBL/GenBank/DDBJ whole genome shotgun (WGS) entry which is preliminary data.</text>
</comment>
<accession>A0ABR3U097</accession>
<feature type="compositionally biased region" description="Polar residues" evidence="1">
    <location>
        <begin position="38"/>
        <end position="49"/>
    </location>
</feature>
<dbReference type="Proteomes" id="UP001521184">
    <property type="component" value="Unassembled WGS sequence"/>
</dbReference>
<organism evidence="2 3">
    <name type="scientific">Diplodia intermedia</name>
    <dbReference type="NCBI Taxonomy" id="856260"/>
    <lineage>
        <taxon>Eukaryota</taxon>
        <taxon>Fungi</taxon>
        <taxon>Dikarya</taxon>
        <taxon>Ascomycota</taxon>
        <taxon>Pezizomycotina</taxon>
        <taxon>Dothideomycetes</taxon>
        <taxon>Dothideomycetes incertae sedis</taxon>
        <taxon>Botryosphaeriales</taxon>
        <taxon>Botryosphaeriaceae</taxon>
        <taxon>Diplodia</taxon>
    </lineage>
</organism>